<dbReference type="InterPro" id="IPR015947">
    <property type="entry name" value="PUA-like_sf"/>
</dbReference>
<dbReference type="SMART" id="SM00466">
    <property type="entry name" value="SRA"/>
    <property type="match status" value="1"/>
</dbReference>
<dbReference type="Gene3D" id="2.30.280.10">
    <property type="entry name" value="SRA-YDG"/>
    <property type="match status" value="1"/>
</dbReference>
<gene>
    <name evidence="5" type="ORF">EJ03DRAFT_331513</name>
</gene>
<accession>A0A6G1KWV2</accession>
<dbReference type="InterPro" id="IPR003105">
    <property type="entry name" value="SRA_YDG"/>
</dbReference>
<feature type="region of interest" description="Disordered" evidence="3">
    <location>
        <begin position="271"/>
        <end position="323"/>
    </location>
</feature>
<proteinExistence type="predicted"/>
<protein>
    <recommendedName>
        <fullName evidence="4">YDG domain-containing protein</fullName>
    </recommendedName>
</protein>
<dbReference type="EMBL" id="ML995909">
    <property type="protein sequence ID" value="KAF2764802.1"/>
    <property type="molecule type" value="Genomic_DNA"/>
</dbReference>
<evidence type="ECO:0000256" key="3">
    <source>
        <dbReference type="SAM" id="MobiDB-lite"/>
    </source>
</evidence>
<organism evidence="5 6">
    <name type="scientific">Teratosphaeria nubilosa</name>
    <dbReference type="NCBI Taxonomy" id="161662"/>
    <lineage>
        <taxon>Eukaryota</taxon>
        <taxon>Fungi</taxon>
        <taxon>Dikarya</taxon>
        <taxon>Ascomycota</taxon>
        <taxon>Pezizomycotina</taxon>
        <taxon>Dothideomycetes</taxon>
        <taxon>Dothideomycetidae</taxon>
        <taxon>Mycosphaerellales</taxon>
        <taxon>Teratosphaeriaceae</taxon>
        <taxon>Teratosphaeria</taxon>
    </lineage>
</organism>
<evidence type="ECO:0000256" key="2">
    <source>
        <dbReference type="PROSITE-ProRule" id="PRU00358"/>
    </source>
</evidence>
<dbReference type="SUPFAM" id="SSF88697">
    <property type="entry name" value="PUA domain-like"/>
    <property type="match status" value="1"/>
</dbReference>
<name>A0A6G1KWV2_9PEZI</name>
<dbReference type="Pfam" id="PF02182">
    <property type="entry name" value="SAD_SRA"/>
    <property type="match status" value="1"/>
</dbReference>
<feature type="domain" description="YDG" evidence="4">
    <location>
        <begin position="57"/>
        <end position="214"/>
    </location>
</feature>
<evidence type="ECO:0000259" key="4">
    <source>
        <dbReference type="PROSITE" id="PS51015"/>
    </source>
</evidence>
<evidence type="ECO:0000313" key="5">
    <source>
        <dbReference type="EMBL" id="KAF2764802.1"/>
    </source>
</evidence>
<keyword evidence="6" id="KW-1185">Reference proteome</keyword>
<comment type="subcellular location">
    <subcellularLocation>
        <location evidence="2">Nucleus</location>
    </subcellularLocation>
</comment>
<dbReference type="InterPro" id="IPR036987">
    <property type="entry name" value="SRA-YDG_sf"/>
</dbReference>
<feature type="compositionally biased region" description="Acidic residues" evidence="3">
    <location>
        <begin position="305"/>
        <end position="323"/>
    </location>
</feature>
<dbReference type="Proteomes" id="UP000799436">
    <property type="component" value="Unassembled WGS sequence"/>
</dbReference>
<keyword evidence="1 2" id="KW-0539">Nucleus</keyword>
<feature type="compositionally biased region" description="Basic and acidic residues" evidence="3">
    <location>
        <begin position="271"/>
        <end position="288"/>
    </location>
</feature>
<dbReference type="OrthoDB" id="2270193at2759"/>
<evidence type="ECO:0000256" key="1">
    <source>
        <dbReference type="ARBA" id="ARBA00023242"/>
    </source>
</evidence>
<evidence type="ECO:0000313" key="6">
    <source>
        <dbReference type="Proteomes" id="UP000799436"/>
    </source>
</evidence>
<sequence>MAAKQSEEKESKPDLSTWCPPADHTLFGEGRALHGLAIRGGGLVRNTQLPDVPFQKHGHHGIELGKWFYNRKQMVVRGAHGEYVKGVSGNAYNGVFAVCAMLGSGYNDDKGEELTFPGPIPEPYTRCKAGDDSKGRYHKDYRPQTTALRTSYRAFKADPNRKDLKGSVRVFGEVTVYAKTTVFTYDGLYDVVDKDEEYFLGNDKYLHPSFKLQRRAGQAKTLAETKAMMPKPNELRPLLSAARDLMDEKTVSGSVRGWYELRPNEVEQKRIERSKARKAVDKEARESSVDDGMTGEGDEVKGESGDEEGALLEDDEDELDELE</sequence>
<dbReference type="AlphaFoldDB" id="A0A6G1KWV2"/>
<dbReference type="GO" id="GO:0005634">
    <property type="term" value="C:nucleus"/>
    <property type="evidence" value="ECO:0007669"/>
    <property type="project" value="UniProtKB-SubCell"/>
</dbReference>
<dbReference type="PROSITE" id="PS51015">
    <property type="entry name" value="YDG"/>
    <property type="match status" value="1"/>
</dbReference>
<reference evidence="5" key="1">
    <citation type="journal article" date="2020" name="Stud. Mycol.">
        <title>101 Dothideomycetes genomes: a test case for predicting lifestyles and emergence of pathogens.</title>
        <authorList>
            <person name="Haridas S."/>
            <person name="Albert R."/>
            <person name="Binder M."/>
            <person name="Bloem J."/>
            <person name="Labutti K."/>
            <person name="Salamov A."/>
            <person name="Andreopoulos B."/>
            <person name="Baker S."/>
            <person name="Barry K."/>
            <person name="Bills G."/>
            <person name="Bluhm B."/>
            <person name="Cannon C."/>
            <person name="Castanera R."/>
            <person name="Culley D."/>
            <person name="Daum C."/>
            <person name="Ezra D."/>
            <person name="Gonzalez J."/>
            <person name="Henrissat B."/>
            <person name="Kuo A."/>
            <person name="Liang C."/>
            <person name="Lipzen A."/>
            <person name="Lutzoni F."/>
            <person name="Magnuson J."/>
            <person name="Mondo S."/>
            <person name="Nolan M."/>
            <person name="Ohm R."/>
            <person name="Pangilinan J."/>
            <person name="Park H.-J."/>
            <person name="Ramirez L."/>
            <person name="Alfaro M."/>
            <person name="Sun H."/>
            <person name="Tritt A."/>
            <person name="Yoshinaga Y."/>
            <person name="Zwiers L.-H."/>
            <person name="Turgeon B."/>
            <person name="Goodwin S."/>
            <person name="Spatafora J."/>
            <person name="Crous P."/>
            <person name="Grigoriev I."/>
        </authorList>
    </citation>
    <scope>NUCLEOTIDE SEQUENCE</scope>
    <source>
        <strain evidence="5">CBS 116005</strain>
    </source>
</reference>